<evidence type="ECO:0000256" key="1">
    <source>
        <dbReference type="SAM" id="Phobius"/>
    </source>
</evidence>
<gene>
    <name evidence="2" type="ORF">GGH94_006299</name>
</gene>
<reference evidence="2" key="1">
    <citation type="submission" date="2022-07" db="EMBL/GenBank/DDBJ databases">
        <title>Phylogenomic reconstructions and comparative analyses of Kickxellomycotina fungi.</title>
        <authorList>
            <person name="Reynolds N.K."/>
            <person name="Stajich J.E."/>
            <person name="Barry K."/>
            <person name="Grigoriev I.V."/>
            <person name="Crous P."/>
            <person name="Smith M.E."/>
        </authorList>
    </citation>
    <scope>NUCLEOTIDE SEQUENCE</scope>
    <source>
        <strain evidence="2">RSA 476</strain>
    </source>
</reference>
<dbReference type="Proteomes" id="UP001140074">
    <property type="component" value="Unassembled WGS sequence"/>
</dbReference>
<dbReference type="AlphaFoldDB" id="A0A9W8M315"/>
<keyword evidence="1" id="KW-0472">Membrane</keyword>
<feature type="non-terminal residue" evidence="2">
    <location>
        <position position="184"/>
    </location>
</feature>
<feature type="transmembrane region" description="Helical" evidence="1">
    <location>
        <begin position="153"/>
        <end position="175"/>
    </location>
</feature>
<dbReference type="EMBL" id="JANBUY010000435">
    <property type="protein sequence ID" value="KAJ2859082.1"/>
    <property type="molecule type" value="Genomic_DNA"/>
</dbReference>
<organism evidence="2 3">
    <name type="scientific">Coemansia aciculifera</name>
    <dbReference type="NCBI Taxonomy" id="417176"/>
    <lineage>
        <taxon>Eukaryota</taxon>
        <taxon>Fungi</taxon>
        <taxon>Fungi incertae sedis</taxon>
        <taxon>Zoopagomycota</taxon>
        <taxon>Kickxellomycotina</taxon>
        <taxon>Kickxellomycetes</taxon>
        <taxon>Kickxellales</taxon>
        <taxon>Kickxellaceae</taxon>
        <taxon>Coemansia</taxon>
    </lineage>
</organism>
<accession>A0A9W8M315</accession>
<comment type="caution">
    <text evidence="2">The sequence shown here is derived from an EMBL/GenBank/DDBJ whole genome shotgun (WGS) entry which is preliminary data.</text>
</comment>
<name>A0A9W8M315_9FUNG</name>
<keyword evidence="1" id="KW-1133">Transmembrane helix</keyword>
<feature type="transmembrane region" description="Helical" evidence="1">
    <location>
        <begin position="6"/>
        <end position="27"/>
    </location>
</feature>
<sequence>MLHIDILALVLATLAMVHFIESLYTCIKLLLSKKPLTTPLVPDTPLTPYIRKRYASFRAQELLDAKVRVAQAIRNVALSADLKQNNGNGISATHIVDIESVTLPPPTAQAGTSSTASHTADDVINLSTQATWGSLHPNNVSASSYTPRMSSSVSVGLAALQALLGVFVTQTFLIWQLSGMDSNC</sequence>
<evidence type="ECO:0000313" key="2">
    <source>
        <dbReference type="EMBL" id="KAJ2859082.1"/>
    </source>
</evidence>
<evidence type="ECO:0000313" key="3">
    <source>
        <dbReference type="Proteomes" id="UP001140074"/>
    </source>
</evidence>
<proteinExistence type="predicted"/>
<keyword evidence="3" id="KW-1185">Reference proteome</keyword>
<protein>
    <submittedName>
        <fullName evidence="2">Uncharacterized protein</fullName>
    </submittedName>
</protein>
<keyword evidence="1" id="KW-0812">Transmembrane</keyword>